<dbReference type="GO" id="GO:0000139">
    <property type="term" value="C:Golgi membrane"/>
    <property type="evidence" value="ECO:0007669"/>
    <property type="project" value="UniProtKB-SubCell"/>
</dbReference>
<dbReference type="PANTHER" id="PTHR24016">
    <property type="entry name" value="CONSERVED OLIGOMERIC GOLGI COMPLEX SUBUNIT 4"/>
    <property type="match status" value="1"/>
</dbReference>
<dbReference type="SMART" id="SM00762">
    <property type="entry name" value="Cog4"/>
    <property type="match status" value="1"/>
</dbReference>
<evidence type="ECO:0000313" key="11">
    <source>
        <dbReference type="EMBL" id="KAG2218942.1"/>
    </source>
</evidence>
<dbReference type="EMBL" id="JAEPRB010000202">
    <property type="protein sequence ID" value="KAG2218942.1"/>
    <property type="molecule type" value="Genomic_DNA"/>
</dbReference>
<evidence type="ECO:0000256" key="9">
    <source>
        <dbReference type="SAM" id="MobiDB-lite"/>
    </source>
</evidence>
<evidence type="ECO:0000256" key="6">
    <source>
        <dbReference type="ARBA" id="ARBA00023034"/>
    </source>
</evidence>
<evidence type="ECO:0000256" key="7">
    <source>
        <dbReference type="ARBA" id="ARBA00023136"/>
    </source>
</evidence>
<comment type="subcellular location">
    <subcellularLocation>
        <location evidence="1">Golgi apparatus membrane</location>
        <topology evidence="1">Peripheral membrane protein</topology>
    </subcellularLocation>
</comment>
<evidence type="ECO:0000256" key="3">
    <source>
        <dbReference type="ARBA" id="ARBA00020975"/>
    </source>
</evidence>
<dbReference type="InterPro" id="IPR013167">
    <property type="entry name" value="COG4_M"/>
</dbReference>
<dbReference type="InterPro" id="IPR048684">
    <property type="entry name" value="COG4_C"/>
</dbReference>
<evidence type="ECO:0000256" key="5">
    <source>
        <dbReference type="ARBA" id="ARBA00022927"/>
    </source>
</evidence>
<dbReference type="Pfam" id="PF20662">
    <property type="entry name" value="COG4_C"/>
    <property type="match status" value="1"/>
</dbReference>
<dbReference type="InterPro" id="IPR048680">
    <property type="entry name" value="COG4_N"/>
</dbReference>
<dbReference type="PANTHER" id="PTHR24016:SF0">
    <property type="entry name" value="CONSERVED OLIGOMERIC GOLGI COMPLEX SUBUNIT 4"/>
    <property type="match status" value="1"/>
</dbReference>
<accession>A0A8H7RX89</accession>
<feature type="domain" description="COG4 transport protein middle alpha-helical bundle" evidence="10">
    <location>
        <begin position="195"/>
        <end position="549"/>
    </location>
</feature>
<keyword evidence="7" id="KW-0472">Membrane</keyword>
<gene>
    <name evidence="11" type="ORF">INT45_004634</name>
</gene>
<name>A0A8H7RX89_9FUNG</name>
<keyword evidence="5" id="KW-0653">Protein transport</keyword>
<reference evidence="11 12" key="1">
    <citation type="submission" date="2020-12" db="EMBL/GenBank/DDBJ databases">
        <title>Metabolic potential, ecology and presence of endohyphal bacteria is reflected in genomic diversity of Mucoromycotina.</title>
        <authorList>
            <person name="Muszewska A."/>
            <person name="Okrasinska A."/>
            <person name="Steczkiewicz K."/>
            <person name="Drgas O."/>
            <person name="Orlowska M."/>
            <person name="Perlinska-Lenart U."/>
            <person name="Aleksandrzak-Piekarczyk T."/>
            <person name="Szatraj K."/>
            <person name="Zielenkiewicz U."/>
            <person name="Pilsyk S."/>
            <person name="Malc E."/>
            <person name="Mieczkowski P."/>
            <person name="Kruszewska J.S."/>
            <person name="Biernat P."/>
            <person name="Pawlowska J."/>
        </authorList>
    </citation>
    <scope>NUCLEOTIDE SEQUENCE [LARGE SCALE GENOMIC DNA]</scope>
    <source>
        <strain evidence="11 12">CBS 142.35</strain>
    </source>
</reference>
<dbReference type="Gene3D" id="1.20.58.1970">
    <property type="match status" value="1"/>
</dbReference>
<dbReference type="InterPro" id="IPR048682">
    <property type="entry name" value="COG4"/>
</dbReference>
<comment type="similarity">
    <text evidence="2">Belongs to the COG4 family.</text>
</comment>
<dbReference type="OrthoDB" id="47059at2759"/>
<evidence type="ECO:0000256" key="1">
    <source>
        <dbReference type="ARBA" id="ARBA00004395"/>
    </source>
</evidence>
<keyword evidence="12" id="KW-1185">Reference proteome</keyword>
<evidence type="ECO:0000313" key="12">
    <source>
        <dbReference type="Proteomes" id="UP000646827"/>
    </source>
</evidence>
<comment type="caution">
    <text evidence="11">The sequence shown here is derived from an EMBL/GenBank/DDBJ whole genome shotgun (WGS) entry which is preliminary data.</text>
</comment>
<evidence type="ECO:0000256" key="8">
    <source>
        <dbReference type="ARBA" id="ARBA00031340"/>
    </source>
</evidence>
<dbReference type="GO" id="GO:0015031">
    <property type="term" value="P:protein transport"/>
    <property type="evidence" value="ECO:0007669"/>
    <property type="project" value="UniProtKB-KW"/>
</dbReference>
<keyword evidence="6" id="KW-0333">Golgi apparatus</keyword>
<keyword evidence="4" id="KW-0813">Transport</keyword>
<sequence length="814" mass="92205">MPSAISSLTPTNNDIQPETHKNEQEYDNESSLLTRDFETLTNIDDIRECLRLLDEEETRIDASLDQMLSQESELLEALGTLDVLRPQLRNLKLDSSQMMNTITKTSRLAEGISDKVRQLDQEQSRAKESIHYVEDVQELKRCIAGIQEAMRHKDYDAAANLLQSASKIDSAILNGSLAEFTVPTSEDPDHPAKTLADAKSALFDIFSQRFDDAVMQRNEADITRYFKLFPLIGCQAEGLDRYSRFVCNIVKARCSEELRMGNNSAPVYYADTLTRLFENIAVIIDQHQPLVELHYGRGRMLRVIQRLQEESDIESGRILDQFVQNRKLESKLVEIQSLNIAMIRSSTTNWSTSPGGGTNGTSVVGTGTGLGGTNGSSVTGQTNGNNNNNPLTDPRQLDANLLELALISQRGALFYQFINERADDEMEHIGTDESTQDMIMHGKDKRYYGDNGLLASSGLVKRNKELMNSYLVIDSFLLKRNVDKAMKLDDYDPSSGQTSTCVDDVFFILKKVVKRSISTCEPDVVAATVKAILKTLDSGYLQVFQQKMSVTFAGQEPGNRNVERSIEQAKINYMVLLNNLNVSAEYMERLAQDARPEVEAAIWKNPDHDIKMATKALDDLASASSKFRKLLQSGMEQLMGQILKPRIRPLFQHGYREVKYVLEEDEYNEADVDELFVKRFRSGFDKLIDSYQRTLTDANFTTIMGLLLDAITAQWERIISQTRFNQYGALRFDKDLRSVIHYLSSMTEWLSRDRFTRLNQMATLLNFEEPSEIYDYWGAKAGPVSWRLTVAEIKKILALRLDFDGDEVANLSLY</sequence>
<evidence type="ECO:0000256" key="4">
    <source>
        <dbReference type="ARBA" id="ARBA00022448"/>
    </source>
</evidence>
<feature type="compositionally biased region" description="Polar residues" evidence="9">
    <location>
        <begin position="1"/>
        <end position="16"/>
    </location>
</feature>
<dbReference type="AlphaFoldDB" id="A0A8H7RX89"/>
<proteinExistence type="inferred from homology"/>
<evidence type="ECO:0000259" key="10">
    <source>
        <dbReference type="SMART" id="SM00762"/>
    </source>
</evidence>
<feature type="region of interest" description="Disordered" evidence="9">
    <location>
        <begin position="1"/>
        <end position="31"/>
    </location>
</feature>
<feature type="compositionally biased region" description="Low complexity" evidence="9">
    <location>
        <begin position="375"/>
        <end position="389"/>
    </location>
</feature>
<feature type="region of interest" description="Disordered" evidence="9">
    <location>
        <begin position="349"/>
        <end position="394"/>
    </location>
</feature>
<organism evidence="11 12">
    <name type="scientific">Circinella minor</name>
    <dbReference type="NCBI Taxonomy" id="1195481"/>
    <lineage>
        <taxon>Eukaryota</taxon>
        <taxon>Fungi</taxon>
        <taxon>Fungi incertae sedis</taxon>
        <taxon>Mucoromycota</taxon>
        <taxon>Mucoromycotina</taxon>
        <taxon>Mucoromycetes</taxon>
        <taxon>Mucorales</taxon>
        <taxon>Lichtheimiaceae</taxon>
        <taxon>Circinella</taxon>
    </lineage>
</organism>
<dbReference type="Proteomes" id="UP000646827">
    <property type="component" value="Unassembled WGS sequence"/>
</dbReference>
<evidence type="ECO:0000256" key="2">
    <source>
        <dbReference type="ARBA" id="ARBA00009215"/>
    </source>
</evidence>
<dbReference type="Gene3D" id="1.10.287.1060">
    <property type="entry name" value="ESAT-6-like"/>
    <property type="match status" value="1"/>
</dbReference>
<dbReference type="Pfam" id="PF08318">
    <property type="entry name" value="COG4_m"/>
    <property type="match status" value="1"/>
</dbReference>
<protein>
    <recommendedName>
        <fullName evidence="3">Conserved oligomeric Golgi complex subunit 4</fullName>
    </recommendedName>
    <alternativeName>
        <fullName evidence="8">Component of oligomeric Golgi complex 4</fullName>
    </alternativeName>
</protein>
<dbReference type="Pfam" id="PF20663">
    <property type="entry name" value="COG4_N"/>
    <property type="match status" value="1"/>
</dbReference>